<evidence type="ECO:0000313" key="2">
    <source>
        <dbReference type="EMBL" id="RIJ24292.1"/>
    </source>
</evidence>
<evidence type="ECO:0000313" key="3">
    <source>
        <dbReference type="Proteomes" id="UP000265431"/>
    </source>
</evidence>
<dbReference type="EMBL" id="QWGB01000005">
    <property type="protein sequence ID" value="RIJ24292.1"/>
    <property type="molecule type" value="Genomic_DNA"/>
</dbReference>
<sequence length="165" mass="17586">MIRIVAIAALFSAIVIPAAQAAPTAMGRYDNWTVFTETVGGEKLCYAATEATDKAPQSANHGDVWFFVSNWASGKARSQPSLKVGYDLRADLPARASVGRSGWTLYGVGGEAFAQDRDDSQIVNALRRGSELHVEAVSSRNTQVSYHFSLSGSAAAIDKASSLCR</sequence>
<dbReference type="Proteomes" id="UP000265431">
    <property type="component" value="Unassembled WGS sequence"/>
</dbReference>
<accession>A0A399R3K0</accession>
<evidence type="ECO:0008006" key="4">
    <source>
        <dbReference type="Google" id="ProtNLM"/>
    </source>
</evidence>
<keyword evidence="3" id="KW-1185">Reference proteome</keyword>
<dbReference type="OrthoDB" id="9806572at2"/>
<dbReference type="Pfam" id="PF06776">
    <property type="entry name" value="IalB"/>
    <property type="match status" value="1"/>
</dbReference>
<dbReference type="Gene3D" id="2.60.40.1880">
    <property type="entry name" value="Invasion associated locus B (IalB) protein"/>
    <property type="match status" value="1"/>
</dbReference>
<comment type="caution">
    <text evidence="2">The sequence shown here is derived from an EMBL/GenBank/DDBJ whole genome shotgun (WGS) entry which is preliminary data.</text>
</comment>
<organism evidence="2 3">
    <name type="scientific">Henriciella barbarensis</name>
    <dbReference type="NCBI Taxonomy" id="86342"/>
    <lineage>
        <taxon>Bacteria</taxon>
        <taxon>Pseudomonadati</taxon>
        <taxon>Pseudomonadota</taxon>
        <taxon>Alphaproteobacteria</taxon>
        <taxon>Hyphomonadales</taxon>
        <taxon>Hyphomonadaceae</taxon>
        <taxon>Henriciella</taxon>
    </lineage>
</organism>
<evidence type="ECO:0000256" key="1">
    <source>
        <dbReference type="SAM" id="SignalP"/>
    </source>
</evidence>
<gene>
    <name evidence="2" type="ORF">D1224_08635</name>
</gene>
<reference evidence="2 3" key="1">
    <citation type="submission" date="2018-08" db="EMBL/GenBank/DDBJ databases">
        <title>Henriciella mobilis sp. nov., isolated from seawater.</title>
        <authorList>
            <person name="Cheng H."/>
            <person name="Wu Y.-H."/>
            <person name="Xu X.-W."/>
            <person name="Guo L.-L."/>
        </authorList>
    </citation>
    <scope>NUCLEOTIDE SEQUENCE [LARGE SCALE GENOMIC DNA]</scope>
    <source>
        <strain evidence="2 3">CCUG66934</strain>
    </source>
</reference>
<name>A0A399R3K0_9PROT</name>
<feature type="signal peptide" evidence="1">
    <location>
        <begin position="1"/>
        <end position="21"/>
    </location>
</feature>
<dbReference type="AlphaFoldDB" id="A0A399R3K0"/>
<keyword evidence="1" id="KW-0732">Signal</keyword>
<dbReference type="InterPro" id="IPR010642">
    <property type="entry name" value="Invasion_prot_B"/>
</dbReference>
<feature type="chain" id="PRO_5017380109" description="Invasion associated locus B family protein" evidence="1">
    <location>
        <begin position="22"/>
        <end position="165"/>
    </location>
</feature>
<proteinExistence type="predicted"/>
<dbReference type="InterPro" id="IPR038696">
    <property type="entry name" value="IalB_sf"/>
</dbReference>
<dbReference type="RefSeq" id="WP_119379481.1">
    <property type="nucleotide sequence ID" value="NZ_QWGB01000005.1"/>
</dbReference>
<protein>
    <recommendedName>
        <fullName evidence="4">Invasion associated locus B family protein</fullName>
    </recommendedName>
</protein>